<dbReference type="Proteomes" id="UP000620327">
    <property type="component" value="Unassembled WGS sequence"/>
</dbReference>
<dbReference type="InterPro" id="IPR014942">
    <property type="entry name" value="AbiEii"/>
</dbReference>
<keyword evidence="2" id="KW-1185">Reference proteome</keyword>
<dbReference type="AlphaFoldDB" id="A0A923MH97"/>
<comment type="caution">
    <text evidence="1">The sequence shown here is derived from an EMBL/GenBank/DDBJ whole genome shotgun (WGS) entry which is preliminary data.</text>
</comment>
<evidence type="ECO:0000313" key="1">
    <source>
        <dbReference type="EMBL" id="MBC5770682.1"/>
    </source>
</evidence>
<organism evidence="1 2">
    <name type="scientific">Dysosmobacter segnis</name>
    <dbReference type="NCBI Taxonomy" id="2763042"/>
    <lineage>
        <taxon>Bacteria</taxon>
        <taxon>Bacillati</taxon>
        <taxon>Bacillota</taxon>
        <taxon>Clostridia</taxon>
        <taxon>Eubacteriales</taxon>
        <taxon>Oscillospiraceae</taxon>
        <taxon>Dysosmobacter</taxon>
    </lineage>
</organism>
<evidence type="ECO:0000313" key="2">
    <source>
        <dbReference type="Proteomes" id="UP000620327"/>
    </source>
</evidence>
<dbReference type="EMBL" id="JACOQI010000008">
    <property type="protein sequence ID" value="MBC5770682.1"/>
    <property type="molecule type" value="Genomic_DNA"/>
</dbReference>
<dbReference type="RefSeq" id="WP_187014917.1">
    <property type="nucleotide sequence ID" value="NZ_JACOQI010000008.1"/>
</dbReference>
<dbReference type="Pfam" id="PF08843">
    <property type="entry name" value="AbiEii"/>
    <property type="match status" value="1"/>
</dbReference>
<sequence>MLKKENFTEEHIRDLQSASHRDPLLLERSVYAFGLLEAITRVGMPFIFKGGTCLMLLLERPMRLSTDIDIIVAPGTDLNTFIEEAGKIFPFVSVEEQVRKGKNNIEKRHFKFVYESPVMERSIYILLDVLFEDAKYKRLIAKPIKNELILTDGEDLTVQIPSVESILGDKLTAFAPHTTGILLNSNKDMEIIKQLYDVMTLIEVAEDFTEVRETYYSLVQDEIAYRGLDIGPGDALRDTYNAAVSIASRGKVSKEDYVSYLQGLRDVRSHIYVENFSAEEASKRVPVVMYLVACLLKNVPFEKDIDSAAYLGAGFISDELKALKSLRKVAPAGYACAVKADRLLNE</sequence>
<reference evidence="1" key="1">
    <citation type="submission" date="2020-08" db="EMBL/GenBank/DDBJ databases">
        <title>Genome public.</title>
        <authorList>
            <person name="Liu C."/>
            <person name="Sun Q."/>
        </authorList>
    </citation>
    <scope>NUCLEOTIDE SEQUENCE</scope>
    <source>
        <strain evidence="1">BX15</strain>
    </source>
</reference>
<accession>A0A923MH97</accession>
<gene>
    <name evidence="1" type="ORF">H8Z83_10165</name>
</gene>
<protein>
    <submittedName>
        <fullName evidence="1">Nucleotidyl transferase AbiEii/AbiGii toxin family protein</fullName>
    </submittedName>
</protein>
<name>A0A923MH97_9FIRM</name>
<proteinExistence type="predicted"/>
<dbReference type="GO" id="GO:0016740">
    <property type="term" value="F:transferase activity"/>
    <property type="evidence" value="ECO:0007669"/>
    <property type="project" value="UniProtKB-KW"/>
</dbReference>
<dbReference type="Gene3D" id="3.10.450.620">
    <property type="entry name" value="JHP933, nucleotidyltransferase-like core domain"/>
    <property type="match status" value="1"/>
</dbReference>
<keyword evidence="1" id="KW-0808">Transferase</keyword>